<feature type="region of interest" description="Disordered" evidence="1">
    <location>
        <begin position="22"/>
        <end position="116"/>
    </location>
</feature>
<feature type="region of interest" description="Disordered" evidence="1">
    <location>
        <begin position="150"/>
        <end position="198"/>
    </location>
</feature>
<protein>
    <submittedName>
        <fullName evidence="2">Uncharacterized protein</fullName>
    </submittedName>
</protein>
<gene>
    <name evidence="2" type="ORF">ColLi_11266</name>
</gene>
<evidence type="ECO:0000313" key="3">
    <source>
        <dbReference type="Proteomes" id="UP001055172"/>
    </source>
</evidence>
<keyword evidence="3" id="KW-1185">Reference proteome</keyword>
<dbReference type="Proteomes" id="UP001055172">
    <property type="component" value="Unassembled WGS sequence"/>
</dbReference>
<dbReference type="EMBL" id="BPPX01000032">
    <property type="protein sequence ID" value="GJC88428.1"/>
    <property type="molecule type" value="Genomic_DNA"/>
</dbReference>
<feature type="region of interest" description="Disordered" evidence="1">
    <location>
        <begin position="224"/>
        <end position="261"/>
    </location>
</feature>
<evidence type="ECO:0000256" key="1">
    <source>
        <dbReference type="SAM" id="MobiDB-lite"/>
    </source>
</evidence>
<feature type="compositionally biased region" description="Low complexity" evidence="1">
    <location>
        <begin position="249"/>
        <end position="261"/>
    </location>
</feature>
<proteinExistence type="predicted"/>
<sequence>MSAPRVFKGREMEMTMEELAASGAAAVTKRDSDDEEIPLIKSDITAGPAASTQPAVAEAKKRKAGRPPKESRAAKKLKQAVDPEAAVESSQSALPSAETSSSSYYGASESPSPTNRKIARVCKHTKTVPNQEIASVAQIYLCAQGLTRNRTDTDMRDGNDDNGDVKKDLTPEPVSVPQKRGRPRQTKTPILTTTTDKGKSIGIRRRAASARLLTLLDRRQAETNQRGLIDSTRPTRRATIRNNTERSTPAKAPLAKAAPAKKVFASQLSMVQGS</sequence>
<comment type="caution">
    <text evidence="2">The sequence shown here is derived from an EMBL/GenBank/DDBJ whole genome shotgun (WGS) entry which is preliminary data.</text>
</comment>
<dbReference type="AlphaFoldDB" id="A0AA37GW54"/>
<reference evidence="2 3" key="1">
    <citation type="submission" date="2021-07" db="EMBL/GenBank/DDBJ databases">
        <title>Genome data of Colletotrichum spaethianum.</title>
        <authorList>
            <person name="Utami Y.D."/>
            <person name="Hiruma K."/>
        </authorList>
    </citation>
    <scope>NUCLEOTIDE SEQUENCE [LARGE SCALE GENOMIC DNA]</scope>
    <source>
        <strain evidence="2 3">MAFF 242679</strain>
    </source>
</reference>
<organism evidence="2 3">
    <name type="scientific">Colletotrichum liriopes</name>
    <dbReference type="NCBI Taxonomy" id="708192"/>
    <lineage>
        <taxon>Eukaryota</taxon>
        <taxon>Fungi</taxon>
        <taxon>Dikarya</taxon>
        <taxon>Ascomycota</taxon>
        <taxon>Pezizomycotina</taxon>
        <taxon>Sordariomycetes</taxon>
        <taxon>Hypocreomycetidae</taxon>
        <taxon>Glomerellales</taxon>
        <taxon>Glomerellaceae</taxon>
        <taxon>Colletotrichum</taxon>
        <taxon>Colletotrichum spaethianum species complex</taxon>
    </lineage>
</organism>
<feature type="compositionally biased region" description="Low complexity" evidence="1">
    <location>
        <begin position="186"/>
        <end position="195"/>
    </location>
</feature>
<evidence type="ECO:0000313" key="2">
    <source>
        <dbReference type="EMBL" id="GJC88428.1"/>
    </source>
</evidence>
<accession>A0AA37GW54</accession>
<name>A0AA37GW54_9PEZI</name>
<feature type="compositionally biased region" description="Low complexity" evidence="1">
    <location>
        <begin position="89"/>
        <end position="113"/>
    </location>
</feature>
<feature type="compositionally biased region" description="Basic and acidic residues" evidence="1">
    <location>
        <begin position="150"/>
        <end position="170"/>
    </location>
</feature>